<reference evidence="1" key="1">
    <citation type="submission" date="2012-09" db="EMBL/GenBank/DDBJ databases">
        <authorList>
            <person name="Martin A.A."/>
        </authorList>
    </citation>
    <scope>NUCLEOTIDE SEQUENCE</scope>
</reference>
<accession>A0A158PCS1</accession>
<organism evidence="1 2">
    <name type="scientific">Angiostrongylus cantonensis</name>
    <name type="common">Rat lungworm</name>
    <dbReference type="NCBI Taxonomy" id="6313"/>
    <lineage>
        <taxon>Eukaryota</taxon>
        <taxon>Metazoa</taxon>
        <taxon>Ecdysozoa</taxon>
        <taxon>Nematoda</taxon>
        <taxon>Chromadorea</taxon>
        <taxon>Rhabditida</taxon>
        <taxon>Rhabditina</taxon>
        <taxon>Rhabditomorpha</taxon>
        <taxon>Strongyloidea</taxon>
        <taxon>Metastrongylidae</taxon>
        <taxon>Angiostrongylus</taxon>
    </lineage>
</organism>
<keyword evidence="1" id="KW-1185">Reference proteome</keyword>
<name>A0A158PCS1_ANGCA</name>
<evidence type="ECO:0000313" key="2">
    <source>
        <dbReference type="WBParaSite" id="ACAC_0001300601-mRNA-1"/>
    </source>
</evidence>
<evidence type="ECO:0000313" key="1">
    <source>
        <dbReference type="Proteomes" id="UP000035642"/>
    </source>
</evidence>
<sequence length="268" mass="30358">MYSGKIEIIWEHMTEYMAVTNYLGVVFLHHQLENTLKAMTSEPTTRIEVVNVASHPTTGVSLETASQILQTIHERYATLSMEEIMLLKPWAIRTFAAISVRTPTKISLINILLNWLRDPQNIVWIDTIANNIFIEDMNSQELLAFQRTLRAVLLNPSTRRLVTASLVNGRTIAINMDGVDCRRPAELTAQGTLLRSPTTQKVNLFQPLLRQELNHEQSPCNLSELPSYTNVASAMSSKRESCHSEDSVNYCSDGSVYFFKFESRVTAH</sequence>
<dbReference type="WBParaSite" id="ACAC_0001300601-mRNA-1">
    <property type="protein sequence ID" value="ACAC_0001300601-mRNA-1"/>
    <property type="gene ID" value="ACAC_0001300601"/>
</dbReference>
<protein>
    <submittedName>
        <fullName evidence="2">BACK domain-containing protein</fullName>
    </submittedName>
</protein>
<dbReference type="AlphaFoldDB" id="A0A158PCS1"/>
<proteinExistence type="predicted"/>
<dbReference type="Proteomes" id="UP000035642">
    <property type="component" value="Unassembled WGS sequence"/>
</dbReference>
<reference evidence="2" key="2">
    <citation type="submission" date="2016-04" db="UniProtKB">
        <authorList>
            <consortium name="WormBaseParasite"/>
        </authorList>
    </citation>
    <scope>IDENTIFICATION</scope>
</reference>